<organism evidence="11 12">
    <name type="scientific">Zostera marina</name>
    <name type="common">Eelgrass</name>
    <dbReference type="NCBI Taxonomy" id="29655"/>
    <lineage>
        <taxon>Eukaryota</taxon>
        <taxon>Viridiplantae</taxon>
        <taxon>Streptophyta</taxon>
        <taxon>Embryophyta</taxon>
        <taxon>Tracheophyta</taxon>
        <taxon>Spermatophyta</taxon>
        <taxon>Magnoliopsida</taxon>
        <taxon>Liliopsida</taxon>
        <taxon>Zosteraceae</taxon>
        <taxon>Zostera</taxon>
    </lineage>
</organism>
<dbReference type="GO" id="GO:0005524">
    <property type="term" value="F:ATP binding"/>
    <property type="evidence" value="ECO:0007669"/>
    <property type="project" value="UniProtKB-KW"/>
</dbReference>
<evidence type="ECO:0000256" key="3">
    <source>
        <dbReference type="ARBA" id="ARBA00022679"/>
    </source>
</evidence>
<dbReference type="STRING" id="29655.A0A0K9NWB8"/>
<dbReference type="PANTHER" id="PTHR47634">
    <property type="entry name" value="PROTEIN KINASE DOMAIN-CONTAINING PROTEIN-RELATED"/>
    <property type="match status" value="1"/>
</dbReference>
<dbReference type="GO" id="GO:0004674">
    <property type="term" value="F:protein serine/threonine kinase activity"/>
    <property type="evidence" value="ECO:0000318"/>
    <property type="project" value="GO_Central"/>
</dbReference>
<keyword evidence="4" id="KW-0547">Nucleotide-binding</keyword>
<evidence type="ECO:0000256" key="2">
    <source>
        <dbReference type="ARBA" id="ARBA00022527"/>
    </source>
</evidence>
<evidence type="ECO:0000256" key="4">
    <source>
        <dbReference type="ARBA" id="ARBA00022741"/>
    </source>
</evidence>
<protein>
    <recommendedName>
        <fullName evidence="1">non-specific serine/threonine protein kinase</fullName>
        <ecNumber evidence="1">2.7.11.1</ecNumber>
    </recommendedName>
</protein>
<reference evidence="12" key="1">
    <citation type="journal article" date="2016" name="Nature">
        <title>The genome of the seagrass Zostera marina reveals angiosperm adaptation to the sea.</title>
        <authorList>
            <person name="Olsen J.L."/>
            <person name="Rouze P."/>
            <person name="Verhelst B."/>
            <person name="Lin Y.-C."/>
            <person name="Bayer T."/>
            <person name="Collen J."/>
            <person name="Dattolo E."/>
            <person name="De Paoli E."/>
            <person name="Dittami S."/>
            <person name="Maumus F."/>
            <person name="Michel G."/>
            <person name="Kersting A."/>
            <person name="Lauritano C."/>
            <person name="Lohaus R."/>
            <person name="Toepel M."/>
            <person name="Tonon T."/>
            <person name="Vanneste K."/>
            <person name="Amirebrahimi M."/>
            <person name="Brakel J."/>
            <person name="Bostroem C."/>
            <person name="Chovatia M."/>
            <person name="Grimwood J."/>
            <person name="Jenkins J.W."/>
            <person name="Jueterbock A."/>
            <person name="Mraz A."/>
            <person name="Stam W.T."/>
            <person name="Tice H."/>
            <person name="Bornberg-Bauer E."/>
            <person name="Green P.J."/>
            <person name="Pearson G.A."/>
            <person name="Procaccini G."/>
            <person name="Duarte C.M."/>
            <person name="Schmutz J."/>
            <person name="Reusch T.B.H."/>
            <person name="Van de Peer Y."/>
        </authorList>
    </citation>
    <scope>NUCLEOTIDE SEQUENCE [LARGE SCALE GENOMIC DNA]</scope>
    <source>
        <strain evidence="12">cv. Finnish</strain>
    </source>
</reference>
<evidence type="ECO:0000313" key="11">
    <source>
        <dbReference type="EMBL" id="KMZ61064.1"/>
    </source>
</evidence>
<dbReference type="PROSITE" id="PS00108">
    <property type="entry name" value="PROTEIN_KINASE_ST"/>
    <property type="match status" value="1"/>
</dbReference>
<dbReference type="InterPro" id="IPR051334">
    <property type="entry name" value="SRPK"/>
</dbReference>
<evidence type="ECO:0000256" key="8">
    <source>
        <dbReference type="ARBA" id="ARBA00048679"/>
    </source>
</evidence>
<dbReference type="EMBL" id="LFYR01001533">
    <property type="protein sequence ID" value="KMZ61064.1"/>
    <property type="molecule type" value="Genomic_DNA"/>
</dbReference>
<keyword evidence="5 11" id="KW-0418">Kinase</keyword>
<evidence type="ECO:0000256" key="9">
    <source>
        <dbReference type="SAM" id="MobiDB-lite"/>
    </source>
</evidence>
<dbReference type="AlphaFoldDB" id="A0A0K9NWB8"/>
<dbReference type="SMART" id="SM00220">
    <property type="entry name" value="S_TKc"/>
    <property type="match status" value="1"/>
</dbReference>
<dbReference type="Proteomes" id="UP000036987">
    <property type="component" value="Unassembled WGS sequence"/>
</dbReference>
<keyword evidence="3" id="KW-0808">Transferase</keyword>
<comment type="caution">
    <text evidence="11">The sequence shown here is derived from an EMBL/GenBank/DDBJ whole genome shotgun (WGS) entry which is preliminary data.</text>
</comment>
<accession>A0A0K9NWB8</accession>
<dbReference type="SUPFAM" id="SSF56112">
    <property type="entry name" value="Protein kinase-like (PK-like)"/>
    <property type="match status" value="1"/>
</dbReference>
<keyword evidence="6" id="KW-0067">ATP-binding</keyword>
<feature type="region of interest" description="Disordered" evidence="9">
    <location>
        <begin position="400"/>
        <end position="419"/>
    </location>
</feature>
<dbReference type="InterPro" id="IPR000719">
    <property type="entry name" value="Prot_kinase_dom"/>
</dbReference>
<dbReference type="Pfam" id="PF00069">
    <property type="entry name" value="Pkinase"/>
    <property type="match status" value="2"/>
</dbReference>
<dbReference type="PROSITE" id="PS50011">
    <property type="entry name" value="PROTEIN_KINASE_DOM"/>
    <property type="match status" value="1"/>
</dbReference>
<dbReference type="FunFam" id="1.10.510.10:FF:000339">
    <property type="entry name" value="Serine/threonine-protein kinase SRPK-like protein"/>
    <property type="match status" value="1"/>
</dbReference>
<gene>
    <name evidence="11" type="ORF">ZOSMA_552G00090</name>
</gene>
<evidence type="ECO:0000256" key="1">
    <source>
        <dbReference type="ARBA" id="ARBA00012513"/>
    </source>
</evidence>
<name>A0A0K9NWB8_ZOSMR</name>
<dbReference type="Gene3D" id="1.10.510.10">
    <property type="entry name" value="Transferase(Phosphotransferase) domain 1"/>
    <property type="match status" value="1"/>
</dbReference>
<evidence type="ECO:0000256" key="7">
    <source>
        <dbReference type="ARBA" id="ARBA00047899"/>
    </source>
</evidence>
<dbReference type="OrthoDB" id="2649at2759"/>
<evidence type="ECO:0000256" key="6">
    <source>
        <dbReference type="ARBA" id="ARBA00022840"/>
    </source>
</evidence>
<feature type="domain" description="Protein kinase" evidence="10">
    <location>
        <begin position="23"/>
        <end position="406"/>
    </location>
</feature>
<feature type="compositionally biased region" description="Polar residues" evidence="9">
    <location>
        <begin position="400"/>
        <end position="409"/>
    </location>
</feature>
<dbReference type="InterPro" id="IPR011009">
    <property type="entry name" value="Kinase-like_dom_sf"/>
</dbReference>
<proteinExistence type="predicted"/>
<dbReference type="GO" id="GO:0000245">
    <property type="term" value="P:spliceosomal complex assembly"/>
    <property type="evidence" value="ECO:0000318"/>
    <property type="project" value="GO_Central"/>
</dbReference>
<dbReference type="Gene3D" id="3.30.200.20">
    <property type="entry name" value="Phosphorylase Kinase, domain 1"/>
    <property type="match status" value="1"/>
</dbReference>
<dbReference type="InterPro" id="IPR008271">
    <property type="entry name" value="Ser/Thr_kinase_AS"/>
</dbReference>
<evidence type="ECO:0000256" key="5">
    <source>
        <dbReference type="ARBA" id="ARBA00022777"/>
    </source>
</evidence>
<evidence type="ECO:0000259" key="10">
    <source>
        <dbReference type="PROSITE" id="PS50011"/>
    </source>
</evidence>
<feature type="compositionally biased region" description="Basic and acidic residues" evidence="9">
    <location>
        <begin position="410"/>
        <end position="419"/>
    </location>
</feature>
<dbReference type="GO" id="GO:0050684">
    <property type="term" value="P:regulation of mRNA processing"/>
    <property type="evidence" value="ECO:0000318"/>
    <property type="project" value="GO_Central"/>
</dbReference>
<dbReference type="EC" id="2.7.11.1" evidence="1"/>
<keyword evidence="2" id="KW-0723">Serine/threonine-protein kinase</keyword>
<evidence type="ECO:0000313" key="12">
    <source>
        <dbReference type="Proteomes" id="UP000036987"/>
    </source>
</evidence>
<dbReference type="PANTHER" id="PTHR47634:SF5">
    <property type="entry name" value="OS09G0552300 PROTEIN"/>
    <property type="match status" value="1"/>
</dbReference>
<dbReference type="OMA" id="MAPKQPC"/>
<keyword evidence="12" id="KW-1185">Reference proteome</keyword>
<sequence>MDGYRKGGYHAVRIGDHFGNGRYVVQKKLGWGQFSTVWLAYDTQFQRFVGLKIQKSAAEFSQSAMNEIEFLSAISKSDPSASGTKSDNCVIQLLDHFKHVGPNGQHICIVMEVLGDSLLRLIRYRNYKGIGLNQVKEICRSILTGLDYLHTDIGVIHTDLKLENLLLVSTINPANDPIRSGFAPILQRPNNDENQNKITSSITNLVERKLMLRARRAKASLAAAANGTSPSMEEEARSLEGIDLRCKIADFGNACWANRRLMDEIQTREYRAPEVILASGYSFSADMWSFACIAFELATGHTLFAPKPGQGYSEDEDHLALMIELLGRIPKKIAVGGARSKDLFDRHGDLKRIRRLKNWPIDRMLIEKYKFSTSDAQDLSEFLRPLLNFSPEKRPTAAQTLQNDWLQNSTRDKDANLKK</sequence>
<comment type="catalytic activity">
    <reaction evidence="8">
        <text>L-seryl-[protein] + ATP = O-phospho-L-seryl-[protein] + ADP + H(+)</text>
        <dbReference type="Rhea" id="RHEA:17989"/>
        <dbReference type="Rhea" id="RHEA-COMP:9863"/>
        <dbReference type="Rhea" id="RHEA-COMP:11604"/>
        <dbReference type="ChEBI" id="CHEBI:15378"/>
        <dbReference type="ChEBI" id="CHEBI:29999"/>
        <dbReference type="ChEBI" id="CHEBI:30616"/>
        <dbReference type="ChEBI" id="CHEBI:83421"/>
        <dbReference type="ChEBI" id="CHEBI:456216"/>
        <dbReference type="EC" id="2.7.11.1"/>
    </reaction>
</comment>
<comment type="catalytic activity">
    <reaction evidence="7">
        <text>L-threonyl-[protein] + ATP = O-phospho-L-threonyl-[protein] + ADP + H(+)</text>
        <dbReference type="Rhea" id="RHEA:46608"/>
        <dbReference type="Rhea" id="RHEA-COMP:11060"/>
        <dbReference type="Rhea" id="RHEA-COMP:11605"/>
        <dbReference type="ChEBI" id="CHEBI:15378"/>
        <dbReference type="ChEBI" id="CHEBI:30013"/>
        <dbReference type="ChEBI" id="CHEBI:30616"/>
        <dbReference type="ChEBI" id="CHEBI:61977"/>
        <dbReference type="ChEBI" id="CHEBI:456216"/>
        <dbReference type="EC" id="2.7.11.1"/>
    </reaction>
</comment>